<dbReference type="SUPFAM" id="SSF102712">
    <property type="entry name" value="JAB1/MPN domain"/>
    <property type="match status" value="1"/>
</dbReference>
<gene>
    <name evidence="1" type="ORF">MSIBF_A880002</name>
</gene>
<accession>A0A098EES1</accession>
<dbReference type="Gene3D" id="3.40.140.10">
    <property type="entry name" value="Cytidine Deaminase, domain 2"/>
    <property type="match status" value="1"/>
</dbReference>
<evidence type="ECO:0000313" key="1">
    <source>
        <dbReference type="EMBL" id="CEG14009.1"/>
    </source>
</evidence>
<protein>
    <recommendedName>
        <fullName evidence="2">JAB domain-containing protein</fullName>
    </recommendedName>
</protein>
<reference evidence="1" key="1">
    <citation type="submission" date="2014-09" db="EMBL/GenBank/DDBJ databases">
        <authorList>
            <person name="Probst J Alexander"/>
        </authorList>
    </citation>
    <scope>NUCLEOTIDE SEQUENCE</scope>
</reference>
<evidence type="ECO:0008006" key="2">
    <source>
        <dbReference type="Google" id="ProtNLM"/>
    </source>
</evidence>
<name>A0A098EES1_9ZZZZ</name>
<organism evidence="1">
    <name type="scientific">groundwater metagenome</name>
    <dbReference type="NCBI Taxonomy" id="717931"/>
    <lineage>
        <taxon>unclassified sequences</taxon>
        <taxon>metagenomes</taxon>
        <taxon>ecological metagenomes</taxon>
    </lineage>
</organism>
<dbReference type="AlphaFoldDB" id="A0A098EES1"/>
<sequence>MSEIYTIANTIFRDTFSSLDLRMVPIGINAIGFIHGHPNECFTLSQADLNFFEKYTLN</sequence>
<proteinExistence type="predicted"/>
<dbReference type="EMBL" id="CCXY01000455">
    <property type="protein sequence ID" value="CEG14009.1"/>
    <property type="molecule type" value="Genomic_DNA"/>
</dbReference>